<dbReference type="Gene3D" id="3.40.390.10">
    <property type="entry name" value="Collagenase (Catalytic Domain)"/>
    <property type="match status" value="1"/>
</dbReference>
<evidence type="ECO:0000256" key="2">
    <source>
        <dbReference type="ARBA" id="ARBA00022729"/>
    </source>
</evidence>
<reference evidence="7 8" key="1">
    <citation type="submission" date="2023-09" db="EMBL/GenBank/DDBJ databases">
        <title>Novel taxa isolated from Blanes Bay.</title>
        <authorList>
            <person name="Rey-Velasco X."/>
            <person name="Lucena T."/>
        </authorList>
    </citation>
    <scope>NUCLEOTIDE SEQUENCE [LARGE SCALE GENOMIC DNA]</scope>
    <source>
        <strain evidence="7 8">S334</strain>
    </source>
</reference>
<protein>
    <submittedName>
        <fullName evidence="7">Zinc-dependent metalloprotease family protein</fullName>
    </submittedName>
</protein>
<keyword evidence="2 4" id="KW-0732">Signal</keyword>
<evidence type="ECO:0000313" key="8">
    <source>
        <dbReference type="Proteomes" id="UP001250656"/>
    </source>
</evidence>
<dbReference type="RefSeq" id="WP_314013789.1">
    <property type="nucleotide sequence ID" value="NZ_JAVTTP010000001.1"/>
</dbReference>
<dbReference type="InterPro" id="IPR026444">
    <property type="entry name" value="Secre_tail"/>
</dbReference>
<dbReference type="Pfam" id="PF18962">
    <property type="entry name" value="Por_Secre_tail"/>
    <property type="match status" value="1"/>
</dbReference>
<dbReference type="Proteomes" id="UP001250656">
    <property type="component" value="Unassembled WGS sequence"/>
</dbReference>
<sequence>MLAKLRLLFSITIVFLSFYASAQGQYWERKTARNDVSKKITERFEVKKSDVFSFREAAFRLSLTSTSRNGKSAKIIHFPDGEGEFTAFRVVESPVLSPALSQKYPGIKSYVGQGVDNPNVRVRFSMSPKNIQAMIVHSDGRDTRFVQKVSGDTYVMYSRSSENQVDSDFICHTQDKLLARGNNLTAKPVDGQVLRRYRLAIAASAEYTEFHGGTVADALAAINATITRVNEVFETDLAVTLQLVGETDATIYTDAETDPFRGSLSALGNEGQSAMTDQIGPANYDIGHVFHQGANGGNAGFIGAICVDNQKGQAYSSSQSPQGDIFDLDFVAHEMGHQLGANHSWSYEWEGTPVQVEPGSGSTIMGYAGITDQDDVVPNGDDYFHYVSIDQIIENLKTKDCGQVVPLSNNPPVVNALADHVIPKSTAFVLTGSATDSDAGDVLTYTWEQIDNGIVKEATFGPTNPNGANFRSRPPMTEPTRYFPLLSRIVQGQLTETNPTLDTEWETVSEVERELNFAFTVRDNAPGGGQVVSELVKVSVTNEAGPFSVTSQAVGEIYTAGEAHEILWNVANTDAAPVNAESVDIFLSTDGGESFPITLAEAVPNDGAEEIVFPGQPTEAARIMVKAADNIFLAVNASNFTIQASEIVLNLADLDYEVCQSQDLNIPFVYETYLGFSEEVSFGMAGLPAGLQVSFSPSTATAGDIPVNILLENTGSVPEGNYEVLLTATSASATKQIGIRLAVFDTDFPAVVLQSPADGATDVSKWASLEWEGGPAYSSYDIQIATDAAFTDIVETETIASNSYTAKNLENESTYFWRIKPSNACGEGVFSAQFGFTTLPVNCDAKSAYGPPTPIASNRELTITSTIAFFEDLRLADINVNLNLDHDYLEDLRITLTSPLNTTVSLVANSCGDLRNINATFDDDAAAFECGAVADTGISGTVKPSGSLDSFEGESILGEWVLEIQDISRGDGGTLNNFSLDVCVEDDFRPDADRDGVFDDGDDLCPGTPEGVEVDTSGCPIYRFPSDNFLVSVESLSCRGNDDGEIRVEAVLLDTIDYGISITGDGTAITDTFTDRFTASNLPVGTYTVCIDGSDVEIEYEGYCFEVVVTQPEPLAVTASLAQSGKQVVLALAGADVYTIILNGRALRTEKSEITLDLATGKNGLKVSTDMVCQGVYQNQFVVSNGPTAFPNPFRTDTHLFLGAVEERVTIAIFTVDGQWVREEVYTPSGNQVNLDFMGLPQGVYVVKFEGDNVKGTIKVIKR</sequence>
<feature type="domain" description="Fibronectin type-III" evidence="5">
    <location>
        <begin position="749"/>
        <end position="841"/>
    </location>
</feature>
<keyword evidence="1" id="KW-0645">Protease</keyword>
<name>A0ABU3L3Y2_9FLAO</name>
<dbReference type="Gene3D" id="2.60.40.10">
    <property type="entry name" value="Immunoglobulins"/>
    <property type="match status" value="2"/>
</dbReference>
<keyword evidence="3" id="KW-0378">Hydrolase</keyword>
<evidence type="ECO:0000259" key="6">
    <source>
        <dbReference type="PROSITE" id="PS51829"/>
    </source>
</evidence>
<evidence type="ECO:0000256" key="4">
    <source>
        <dbReference type="SAM" id="SignalP"/>
    </source>
</evidence>
<evidence type="ECO:0000256" key="1">
    <source>
        <dbReference type="ARBA" id="ARBA00022670"/>
    </source>
</evidence>
<feature type="signal peptide" evidence="4">
    <location>
        <begin position="1"/>
        <end position="22"/>
    </location>
</feature>
<proteinExistence type="predicted"/>
<dbReference type="EMBL" id="JAVTTP010000001">
    <property type="protein sequence ID" value="MDT7828456.1"/>
    <property type="molecule type" value="Genomic_DNA"/>
</dbReference>
<accession>A0ABU3L3Y2</accession>
<evidence type="ECO:0000256" key="3">
    <source>
        <dbReference type="ARBA" id="ARBA00022801"/>
    </source>
</evidence>
<keyword evidence="8" id="KW-1185">Reference proteome</keyword>
<feature type="chain" id="PRO_5046629294" evidence="4">
    <location>
        <begin position="23"/>
        <end position="1263"/>
    </location>
</feature>
<dbReference type="InterPro" id="IPR008979">
    <property type="entry name" value="Galactose-bd-like_sf"/>
</dbReference>
<dbReference type="PROSITE" id="PS51829">
    <property type="entry name" value="P_HOMO_B"/>
    <property type="match status" value="1"/>
</dbReference>
<dbReference type="GO" id="GO:0008237">
    <property type="term" value="F:metallopeptidase activity"/>
    <property type="evidence" value="ECO:0007669"/>
    <property type="project" value="UniProtKB-KW"/>
</dbReference>
<dbReference type="InterPro" id="IPR036116">
    <property type="entry name" value="FN3_sf"/>
</dbReference>
<feature type="domain" description="P/Homo B" evidence="6">
    <location>
        <begin position="838"/>
        <end position="988"/>
    </location>
</feature>
<evidence type="ECO:0000259" key="5">
    <source>
        <dbReference type="PROSITE" id="PS50853"/>
    </source>
</evidence>
<dbReference type="SUPFAM" id="SSF55486">
    <property type="entry name" value="Metalloproteases ('zincins'), catalytic domain"/>
    <property type="match status" value="1"/>
</dbReference>
<dbReference type="NCBIfam" id="TIGR04183">
    <property type="entry name" value="Por_Secre_tail"/>
    <property type="match status" value="1"/>
</dbReference>
<dbReference type="SUPFAM" id="SSF49785">
    <property type="entry name" value="Galactose-binding domain-like"/>
    <property type="match status" value="1"/>
</dbReference>
<comment type="caution">
    <text evidence="7">The sequence shown here is derived from an EMBL/GenBank/DDBJ whole genome shotgun (WGS) entry which is preliminary data.</text>
</comment>
<dbReference type="InterPro" id="IPR002884">
    <property type="entry name" value="P_dom"/>
</dbReference>
<dbReference type="Gene3D" id="2.60.120.260">
    <property type="entry name" value="Galactose-binding domain-like"/>
    <property type="match status" value="1"/>
</dbReference>
<evidence type="ECO:0000313" key="7">
    <source>
        <dbReference type="EMBL" id="MDT7828456.1"/>
    </source>
</evidence>
<dbReference type="SUPFAM" id="SSF49265">
    <property type="entry name" value="Fibronectin type III"/>
    <property type="match status" value="1"/>
</dbReference>
<dbReference type="Pfam" id="PF13583">
    <property type="entry name" value="Reprolysin_4"/>
    <property type="match status" value="1"/>
</dbReference>
<dbReference type="InterPro" id="IPR024079">
    <property type="entry name" value="MetalloPept_cat_dom_sf"/>
</dbReference>
<keyword evidence="7" id="KW-0482">Metalloprotease</keyword>
<dbReference type="InterPro" id="IPR003961">
    <property type="entry name" value="FN3_dom"/>
</dbReference>
<dbReference type="InterPro" id="IPR013783">
    <property type="entry name" value="Ig-like_fold"/>
</dbReference>
<gene>
    <name evidence="7" type="ORF">RQM65_07265</name>
</gene>
<dbReference type="Pfam" id="PF01483">
    <property type="entry name" value="P_proprotein"/>
    <property type="match status" value="1"/>
</dbReference>
<dbReference type="PROSITE" id="PS50853">
    <property type="entry name" value="FN3"/>
    <property type="match status" value="1"/>
</dbReference>
<organism evidence="7 8">
    <name type="scientific">Pricia mediterranea</name>
    <dbReference type="NCBI Taxonomy" id="3076079"/>
    <lineage>
        <taxon>Bacteria</taxon>
        <taxon>Pseudomonadati</taxon>
        <taxon>Bacteroidota</taxon>
        <taxon>Flavobacteriia</taxon>
        <taxon>Flavobacteriales</taxon>
        <taxon>Flavobacteriaceae</taxon>
        <taxon>Pricia</taxon>
    </lineage>
</organism>